<sequence>MSSDARGRQLGLPIAAHTVLDMEALRQTALSSYAVSKRAVALCAVCVFLDAPPEERNAWMQSLIPPPSIRPFRSLELPIELHMAIELEAARLSEILRAPITKGVVVAAAAEYYQHLPESTRPIAGHRTPRRDQLAASAARKAGS</sequence>
<dbReference type="Proteomes" id="UP000050509">
    <property type="component" value="Unassembled WGS sequence"/>
</dbReference>
<evidence type="ECO:0000256" key="1">
    <source>
        <dbReference type="SAM" id="MobiDB-lite"/>
    </source>
</evidence>
<dbReference type="AlphaFoldDB" id="A0A0P9FKX2"/>
<comment type="caution">
    <text evidence="2">The sequence shown here is derived from an EMBL/GenBank/DDBJ whole genome shotgun (WGS) entry which is preliminary data.</text>
</comment>
<keyword evidence="3" id="KW-1185">Reference proteome</keyword>
<protein>
    <submittedName>
        <fullName evidence="2">Uncharacterized protein</fullName>
    </submittedName>
</protein>
<organism evidence="2 3">
    <name type="scientific">Kouleothrix aurantiaca</name>
    <dbReference type="NCBI Taxonomy" id="186479"/>
    <lineage>
        <taxon>Bacteria</taxon>
        <taxon>Bacillati</taxon>
        <taxon>Chloroflexota</taxon>
        <taxon>Chloroflexia</taxon>
        <taxon>Chloroflexales</taxon>
        <taxon>Roseiflexineae</taxon>
        <taxon>Roseiflexaceae</taxon>
        <taxon>Kouleothrix</taxon>
    </lineage>
</organism>
<evidence type="ECO:0000313" key="3">
    <source>
        <dbReference type="Proteomes" id="UP000050509"/>
    </source>
</evidence>
<evidence type="ECO:0000313" key="2">
    <source>
        <dbReference type="EMBL" id="KPV53868.1"/>
    </source>
</evidence>
<feature type="region of interest" description="Disordered" evidence="1">
    <location>
        <begin position="120"/>
        <end position="144"/>
    </location>
</feature>
<proteinExistence type="predicted"/>
<name>A0A0P9FKX2_9CHLR</name>
<gene>
    <name evidence="2" type="ORF">SE17_07135</name>
</gene>
<reference evidence="2 3" key="1">
    <citation type="submission" date="2015-09" db="EMBL/GenBank/DDBJ databases">
        <title>Draft genome sequence of Kouleothrix aurantiaca JCM 19913.</title>
        <authorList>
            <person name="Hemp J."/>
        </authorList>
    </citation>
    <scope>NUCLEOTIDE SEQUENCE [LARGE SCALE GENOMIC DNA]</scope>
    <source>
        <strain evidence="2 3">COM-B</strain>
    </source>
</reference>
<accession>A0A0P9FKX2</accession>
<dbReference type="EMBL" id="LJCR01000162">
    <property type="protein sequence ID" value="KPV53868.1"/>
    <property type="molecule type" value="Genomic_DNA"/>
</dbReference>